<dbReference type="Proteomes" id="UP000655287">
    <property type="component" value="Unassembled WGS sequence"/>
</dbReference>
<comment type="caution">
    <text evidence="1">The sequence shown here is derived from an EMBL/GenBank/DDBJ whole genome shotgun (WGS) entry which is preliminary data.</text>
</comment>
<sequence>MPATAVTGAGVVRAAAAGARVASMPITAIGTRTRPGIFGSVVGWILLIRRSPFDSPNVPASPPKERSAFMGQTVETAWFAARASPDCGTERHMTAV</sequence>
<dbReference type="AlphaFoldDB" id="A0A919V634"/>
<proteinExistence type="predicted"/>
<reference evidence="1" key="1">
    <citation type="submission" date="2021-01" db="EMBL/GenBank/DDBJ databases">
        <title>Whole genome shotgun sequence of Sphaerisporangium rufum NBRC 109079.</title>
        <authorList>
            <person name="Komaki H."/>
            <person name="Tamura T."/>
        </authorList>
    </citation>
    <scope>NUCLEOTIDE SEQUENCE</scope>
    <source>
        <strain evidence="1">NBRC 109079</strain>
    </source>
</reference>
<keyword evidence="2" id="KW-1185">Reference proteome</keyword>
<evidence type="ECO:0000313" key="2">
    <source>
        <dbReference type="Proteomes" id="UP000655287"/>
    </source>
</evidence>
<organism evidence="1 2">
    <name type="scientific">Sphaerisporangium rufum</name>
    <dbReference type="NCBI Taxonomy" id="1381558"/>
    <lineage>
        <taxon>Bacteria</taxon>
        <taxon>Bacillati</taxon>
        <taxon>Actinomycetota</taxon>
        <taxon>Actinomycetes</taxon>
        <taxon>Streptosporangiales</taxon>
        <taxon>Streptosporangiaceae</taxon>
        <taxon>Sphaerisporangium</taxon>
    </lineage>
</organism>
<gene>
    <name evidence="1" type="ORF">Sru01_39420</name>
</gene>
<accession>A0A919V634</accession>
<name>A0A919V634_9ACTN</name>
<dbReference type="EMBL" id="BOOU01000053">
    <property type="protein sequence ID" value="GII78960.1"/>
    <property type="molecule type" value="Genomic_DNA"/>
</dbReference>
<evidence type="ECO:0000313" key="1">
    <source>
        <dbReference type="EMBL" id="GII78960.1"/>
    </source>
</evidence>
<protein>
    <submittedName>
        <fullName evidence="1">Uncharacterized protein</fullName>
    </submittedName>
</protein>